<dbReference type="Proteomes" id="UP001163321">
    <property type="component" value="Chromosome 6"/>
</dbReference>
<evidence type="ECO:0000313" key="2">
    <source>
        <dbReference type="Proteomes" id="UP001163321"/>
    </source>
</evidence>
<keyword evidence="2" id="KW-1185">Reference proteome</keyword>
<gene>
    <name evidence="1" type="ORF">PsorP6_010425</name>
</gene>
<reference evidence="1 2" key="1">
    <citation type="journal article" date="2022" name="bioRxiv">
        <title>The genome of the oomycete Peronosclerospora sorghi, a cosmopolitan pathogen of maize and sorghum, is inflated with dispersed pseudogenes.</title>
        <authorList>
            <person name="Fletcher K."/>
            <person name="Martin F."/>
            <person name="Isakeit T."/>
            <person name="Cavanaugh K."/>
            <person name="Magill C."/>
            <person name="Michelmore R."/>
        </authorList>
    </citation>
    <scope>NUCLEOTIDE SEQUENCE [LARGE SCALE GENOMIC DNA]</scope>
    <source>
        <strain evidence="1">P6</strain>
    </source>
</reference>
<protein>
    <submittedName>
        <fullName evidence="1">Uncharacterized protein</fullName>
    </submittedName>
</protein>
<accession>A0ACC0VYV1</accession>
<name>A0ACC0VYV1_9STRA</name>
<sequence length="535" mass="60226">MYLTLVKYASIHSTNCHRPHLSANPMQSLELLLEALLLLRMCASTAARPSKPSVTLYKSTRNFELNPSVQHIPLNPLQRDLRPPPGHVPRAFEIHVGSSVYRDGHRCGKTLFTALKRAVHPERLRFGILEQLLEGDAACLDEYCTLAATEWSDDTACRYKDQIQVTTRHAAEASGCTTARHQQQKMIGTEEFCLQVDGHSLFTNGWDEMLLKEWKRIDNEMAILTAYPHDLHDFIQENGDNNVPNWIPHLCSIIRGGNSLPRIPGASIKFHAAFPQLAALWGGGLSFSKCHAERNVPVDSHTPWLWDGEEFLRSIDYWTHGYDLYSPSQLGTVLYHNYSQKPANFWKGPIDPAIKEKEKEMTHNRVRLRLGIGFKGPVDAFELDKYKFGTARTLQQYLEFANTSLGGDMNATHSCRQLHWVPYSNASEVEEIVGRGWRMIPVSDEVMQAMDAQEGNRAGKDEDATPSIRQGLARRAPLTSPMTVAWGLLAIGLLLVVMLSNDPTSQAIRQCFIMIVPGSSQMNRGRMSKTNRVVE</sequence>
<dbReference type="EMBL" id="CM047585">
    <property type="protein sequence ID" value="KAI9910641.1"/>
    <property type="molecule type" value="Genomic_DNA"/>
</dbReference>
<proteinExistence type="predicted"/>
<organism evidence="1 2">
    <name type="scientific">Peronosclerospora sorghi</name>
    <dbReference type="NCBI Taxonomy" id="230839"/>
    <lineage>
        <taxon>Eukaryota</taxon>
        <taxon>Sar</taxon>
        <taxon>Stramenopiles</taxon>
        <taxon>Oomycota</taxon>
        <taxon>Peronosporomycetes</taxon>
        <taxon>Peronosporales</taxon>
        <taxon>Peronosporaceae</taxon>
        <taxon>Peronosclerospora</taxon>
    </lineage>
</organism>
<evidence type="ECO:0000313" key="1">
    <source>
        <dbReference type="EMBL" id="KAI9910641.1"/>
    </source>
</evidence>
<comment type="caution">
    <text evidence="1">The sequence shown here is derived from an EMBL/GenBank/DDBJ whole genome shotgun (WGS) entry which is preliminary data.</text>
</comment>